<evidence type="ECO:0000259" key="4">
    <source>
        <dbReference type="Pfam" id="PF13356"/>
    </source>
</evidence>
<gene>
    <name evidence="6" type="ORF">MU848_04115</name>
</gene>
<evidence type="ECO:0000256" key="2">
    <source>
        <dbReference type="ARBA" id="ARBA00022908"/>
    </source>
</evidence>
<keyword evidence="2" id="KW-0229">DNA integration</keyword>
<dbReference type="PANTHER" id="PTHR30629:SF2">
    <property type="entry name" value="PROPHAGE INTEGRASE INTS-RELATED"/>
    <property type="match status" value="1"/>
</dbReference>
<dbReference type="PANTHER" id="PTHR30629">
    <property type="entry name" value="PROPHAGE INTEGRASE"/>
    <property type="match status" value="1"/>
</dbReference>
<protein>
    <submittedName>
        <fullName evidence="6">Arm DNA-binding domain-containing protein</fullName>
    </submittedName>
</protein>
<dbReference type="InterPro" id="IPR038488">
    <property type="entry name" value="Integrase_DNA-bd_sf"/>
</dbReference>
<feature type="domain" description="Integrase DNA-binding" evidence="4">
    <location>
        <begin position="3"/>
        <end position="87"/>
    </location>
</feature>
<name>A0ABT0DUI2_9SPHN</name>
<evidence type="ECO:0000259" key="5">
    <source>
        <dbReference type="Pfam" id="PF22022"/>
    </source>
</evidence>
<organism evidence="6 7">
    <name type="scientific">Sphingobium agri</name>
    <dbReference type="NCBI Taxonomy" id="2933566"/>
    <lineage>
        <taxon>Bacteria</taxon>
        <taxon>Pseudomonadati</taxon>
        <taxon>Pseudomonadota</taxon>
        <taxon>Alphaproteobacteria</taxon>
        <taxon>Sphingomonadales</taxon>
        <taxon>Sphingomonadaceae</taxon>
        <taxon>Sphingobium</taxon>
    </lineage>
</organism>
<dbReference type="GO" id="GO:0003677">
    <property type="term" value="F:DNA binding"/>
    <property type="evidence" value="ECO:0007669"/>
    <property type="project" value="UniProtKB-KW"/>
</dbReference>
<dbReference type="RefSeq" id="WP_247230377.1">
    <property type="nucleotide sequence ID" value="NZ_JALKHS010000006.1"/>
</dbReference>
<dbReference type="InterPro" id="IPR053876">
    <property type="entry name" value="Phage_int_M"/>
</dbReference>
<comment type="caution">
    <text evidence="6">The sequence shown here is derived from an EMBL/GenBank/DDBJ whole genome shotgun (WGS) entry which is preliminary data.</text>
</comment>
<dbReference type="Gene3D" id="3.30.160.390">
    <property type="entry name" value="Integrase, DNA-binding domain"/>
    <property type="match status" value="1"/>
</dbReference>
<dbReference type="InterPro" id="IPR025166">
    <property type="entry name" value="Integrase_DNA_bind_dom"/>
</dbReference>
<evidence type="ECO:0000256" key="3">
    <source>
        <dbReference type="ARBA" id="ARBA00023125"/>
    </source>
</evidence>
<dbReference type="SUPFAM" id="SSF56349">
    <property type="entry name" value="DNA breaking-rejoining enzymes"/>
    <property type="match status" value="1"/>
</dbReference>
<proteinExistence type="inferred from homology"/>
<reference evidence="6 7" key="1">
    <citation type="submission" date="2022-04" db="EMBL/GenBank/DDBJ databases">
        <authorList>
            <person name="Huq M.A."/>
        </authorList>
    </citation>
    <scope>NUCLEOTIDE SEQUENCE [LARGE SCALE GENOMIC DNA]</scope>
    <source>
        <strain evidence="6 7">MAH-33</strain>
    </source>
</reference>
<evidence type="ECO:0000313" key="7">
    <source>
        <dbReference type="Proteomes" id="UP001203512"/>
    </source>
</evidence>
<evidence type="ECO:0000313" key="6">
    <source>
        <dbReference type="EMBL" id="MCK0530767.1"/>
    </source>
</evidence>
<dbReference type="InterPro" id="IPR010998">
    <property type="entry name" value="Integrase_recombinase_N"/>
</dbReference>
<keyword evidence="7" id="KW-1185">Reference proteome</keyword>
<dbReference type="Gene3D" id="1.10.150.130">
    <property type="match status" value="1"/>
</dbReference>
<keyword evidence="3 6" id="KW-0238">DNA-binding</keyword>
<comment type="similarity">
    <text evidence="1">Belongs to the 'phage' integrase family.</text>
</comment>
<dbReference type="Pfam" id="PF13356">
    <property type="entry name" value="Arm-DNA-bind_3"/>
    <property type="match status" value="1"/>
</dbReference>
<feature type="domain" description="Phage integrase central" evidence="5">
    <location>
        <begin position="100"/>
        <end position="194"/>
    </location>
</feature>
<dbReference type="Pfam" id="PF22022">
    <property type="entry name" value="Phage_int_M"/>
    <property type="match status" value="1"/>
</dbReference>
<dbReference type="Proteomes" id="UP001203512">
    <property type="component" value="Unassembled WGS sequence"/>
</dbReference>
<accession>A0ABT0DUI2</accession>
<dbReference type="InterPro" id="IPR011010">
    <property type="entry name" value="DNA_brk_join_enz"/>
</dbReference>
<dbReference type="EMBL" id="JALKHS010000006">
    <property type="protein sequence ID" value="MCK0530767.1"/>
    <property type="molecule type" value="Genomic_DNA"/>
</dbReference>
<dbReference type="InterPro" id="IPR050808">
    <property type="entry name" value="Phage_Integrase"/>
</dbReference>
<evidence type="ECO:0000256" key="1">
    <source>
        <dbReference type="ARBA" id="ARBA00008857"/>
    </source>
</evidence>
<sequence>MALKAAEIRAFPALDSAYRKTDAKGLYLEIRPNGAKRWFFKYRVLGSEKRLTLGDWPEVSLAEARDLRDQARREVKEGGDPLHDRKKKKIMARLSADNSFQSVAEDFIAVKFVGNQRAAATIEKARWYLSQLTKPIGGRPVAEIEPSELLSVLKKLERAGKRETAVRTRAFASRVFRHGVAMALCKSDPAALLGDALMSPIVKHHAAILDPVQLGELLKAIDEYARGQHWEERVKMAQWWSDYLDGLKVQALVGPVHQLKSVA</sequence>